<dbReference type="GeneID" id="71990855"/>
<organism evidence="1 2">
    <name type="scientific">Passalora fulva</name>
    <name type="common">Tomato leaf mold</name>
    <name type="synonym">Cladosporium fulvum</name>
    <dbReference type="NCBI Taxonomy" id="5499"/>
    <lineage>
        <taxon>Eukaryota</taxon>
        <taxon>Fungi</taxon>
        <taxon>Dikarya</taxon>
        <taxon>Ascomycota</taxon>
        <taxon>Pezizomycotina</taxon>
        <taxon>Dothideomycetes</taxon>
        <taxon>Dothideomycetidae</taxon>
        <taxon>Mycosphaerellales</taxon>
        <taxon>Mycosphaerellaceae</taxon>
        <taxon>Fulvia</taxon>
    </lineage>
</organism>
<keyword evidence="2" id="KW-1185">Reference proteome</keyword>
<sequence length="249" mass="29303">MAKAKNKTVATTINKNHKKPVKKSYTAAHVVINTPELLDNILLRLPMKRLLFSQRVNKQFKATIDGSIKLQQALFFKVDPKNAKIFSDDGMYALFLKTGSRELAFETPKWSLKYFTIDCEVYNPNKARMRDDGYECHFHIRFKNLSDKPDDKQESWRKMHIFQDPAVCDPRVRVTPTERGYCHFTEEYQVQSMGTLGELFDGLWKQAMDAGHFDREARIDDYGEEYDEYDEEYEDEDDLYGGMDFFDFY</sequence>
<protein>
    <recommendedName>
        <fullName evidence="3">F-box domain-containing protein</fullName>
    </recommendedName>
</protein>
<evidence type="ECO:0000313" key="2">
    <source>
        <dbReference type="Proteomes" id="UP000756132"/>
    </source>
</evidence>
<name>A0A9Q8USH2_PASFU</name>
<dbReference type="EMBL" id="CP090170">
    <property type="protein sequence ID" value="UJO20772.1"/>
    <property type="molecule type" value="Genomic_DNA"/>
</dbReference>
<dbReference type="RefSeq" id="XP_047765138.1">
    <property type="nucleotide sequence ID" value="XM_047910125.1"/>
</dbReference>
<evidence type="ECO:0000313" key="1">
    <source>
        <dbReference type="EMBL" id="UJO20772.1"/>
    </source>
</evidence>
<dbReference type="Proteomes" id="UP000756132">
    <property type="component" value="Chromosome 8"/>
</dbReference>
<dbReference type="OrthoDB" id="3644735at2759"/>
<dbReference type="AlphaFoldDB" id="A0A9Q8USH2"/>
<accession>A0A9Q8USH2</accession>
<dbReference type="KEGG" id="ffu:CLAFUR5_10977"/>
<reference evidence="1" key="1">
    <citation type="submission" date="2021-12" db="EMBL/GenBank/DDBJ databases">
        <authorList>
            <person name="Zaccaron A."/>
            <person name="Stergiopoulos I."/>
        </authorList>
    </citation>
    <scope>NUCLEOTIDE SEQUENCE</scope>
    <source>
        <strain evidence="1">Race5_Kim</strain>
    </source>
</reference>
<gene>
    <name evidence="1" type="ORF">CLAFUR5_10977</name>
</gene>
<evidence type="ECO:0008006" key="3">
    <source>
        <dbReference type="Google" id="ProtNLM"/>
    </source>
</evidence>
<proteinExistence type="predicted"/>
<reference evidence="1" key="2">
    <citation type="journal article" date="2022" name="Microb. Genom.">
        <title>A chromosome-scale genome assembly of the tomato pathogen Cladosporium fulvum reveals a compartmentalized genome architecture and the presence of a dispensable chromosome.</title>
        <authorList>
            <person name="Zaccaron A.Z."/>
            <person name="Chen L.H."/>
            <person name="Samaras A."/>
            <person name="Stergiopoulos I."/>
        </authorList>
    </citation>
    <scope>NUCLEOTIDE SEQUENCE</scope>
    <source>
        <strain evidence="1">Race5_Kim</strain>
    </source>
</reference>